<evidence type="ECO:0000256" key="3">
    <source>
        <dbReference type="ARBA" id="ARBA00022553"/>
    </source>
</evidence>
<dbReference type="Gene3D" id="3.30.565.10">
    <property type="entry name" value="Histidine kinase-like ATPase, C-terminal domain"/>
    <property type="match status" value="1"/>
</dbReference>
<protein>
    <recommendedName>
        <fullName evidence="2">histidine kinase</fullName>
        <ecNumber evidence="2">2.7.13.3</ecNumber>
    </recommendedName>
</protein>
<keyword evidence="3 4" id="KW-0597">Phosphoprotein</keyword>
<dbReference type="PRINTS" id="PR00344">
    <property type="entry name" value="BCTRLSENSOR"/>
</dbReference>
<dbReference type="SMART" id="SM00448">
    <property type="entry name" value="REC"/>
    <property type="match status" value="1"/>
</dbReference>
<evidence type="ECO:0000256" key="1">
    <source>
        <dbReference type="ARBA" id="ARBA00000085"/>
    </source>
</evidence>
<dbReference type="Pfam" id="PF00072">
    <property type="entry name" value="Response_reg"/>
    <property type="match status" value="1"/>
</dbReference>
<feature type="modified residue" description="4-aspartylphosphate" evidence="4">
    <location>
        <position position="484"/>
    </location>
</feature>
<dbReference type="InterPro" id="IPR001789">
    <property type="entry name" value="Sig_transdc_resp-reg_receiver"/>
</dbReference>
<reference evidence="7" key="1">
    <citation type="submission" date="2022-11" db="EMBL/GenBank/DDBJ databases">
        <title>Alteromonas sp. nov., isolated from sea water of the Qingdao.</title>
        <authorList>
            <person name="Wang Q."/>
        </authorList>
    </citation>
    <scope>NUCLEOTIDE SEQUENCE</scope>
    <source>
        <strain evidence="7">ASW11-7</strain>
    </source>
</reference>
<dbReference type="SUPFAM" id="SSF52172">
    <property type="entry name" value="CheY-like"/>
    <property type="match status" value="1"/>
</dbReference>
<dbReference type="PROSITE" id="PS50110">
    <property type="entry name" value="RESPONSE_REGULATORY"/>
    <property type="match status" value="1"/>
</dbReference>
<comment type="caution">
    <text evidence="7">The sequence shown here is derived from an EMBL/GenBank/DDBJ whole genome shotgun (WGS) entry which is preliminary data.</text>
</comment>
<dbReference type="Pfam" id="PF02518">
    <property type="entry name" value="HATPase_c"/>
    <property type="match status" value="1"/>
</dbReference>
<dbReference type="SUPFAM" id="SSF55874">
    <property type="entry name" value="ATPase domain of HSP90 chaperone/DNA topoisomerase II/histidine kinase"/>
    <property type="match status" value="1"/>
</dbReference>
<dbReference type="GO" id="GO:0005524">
    <property type="term" value="F:ATP binding"/>
    <property type="evidence" value="ECO:0007669"/>
    <property type="project" value="UniProtKB-KW"/>
</dbReference>
<dbReference type="Gene3D" id="1.10.287.130">
    <property type="match status" value="1"/>
</dbReference>
<evidence type="ECO:0000256" key="4">
    <source>
        <dbReference type="PROSITE-ProRule" id="PRU00169"/>
    </source>
</evidence>
<dbReference type="PROSITE" id="PS50109">
    <property type="entry name" value="HIS_KIN"/>
    <property type="match status" value="1"/>
</dbReference>
<dbReference type="InterPro" id="IPR011006">
    <property type="entry name" value="CheY-like_superfamily"/>
</dbReference>
<dbReference type="Proteomes" id="UP001142810">
    <property type="component" value="Unassembled WGS sequence"/>
</dbReference>
<organism evidence="7 8">
    <name type="scientific">Alteromonas aquimaris</name>
    <dbReference type="NCBI Taxonomy" id="2998417"/>
    <lineage>
        <taxon>Bacteria</taxon>
        <taxon>Pseudomonadati</taxon>
        <taxon>Pseudomonadota</taxon>
        <taxon>Gammaproteobacteria</taxon>
        <taxon>Alteromonadales</taxon>
        <taxon>Alteromonadaceae</taxon>
        <taxon>Alteromonas/Salinimonas group</taxon>
        <taxon>Alteromonas</taxon>
    </lineage>
</organism>
<keyword evidence="7" id="KW-0067">ATP-binding</keyword>
<dbReference type="InterPro" id="IPR005467">
    <property type="entry name" value="His_kinase_dom"/>
</dbReference>
<dbReference type="PANTHER" id="PTHR43547">
    <property type="entry name" value="TWO-COMPONENT HISTIDINE KINASE"/>
    <property type="match status" value="1"/>
</dbReference>
<dbReference type="CDD" id="cd17580">
    <property type="entry name" value="REC_2_DhkD-like"/>
    <property type="match status" value="1"/>
</dbReference>
<evidence type="ECO:0000256" key="2">
    <source>
        <dbReference type="ARBA" id="ARBA00012438"/>
    </source>
</evidence>
<dbReference type="EC" id="2.7.13.3" evidence="2"/>
<accession>A0ABT3P300</accession>
<feature type="domain" description="Histidine kinase" evidence="5">
    <location>
        <begin position="195"/>
        <end position="413"/>
    </location>
</feature>
<keyword evidence="7" id="KW-0547">Nucleotide-binding</keyword>
<evidence type="ECO:0000313" key="8">
    <source>
        <dbReference type="Proteomes" id="UP001142810"/>
    </source>
</evidence>
<dbReference type="InterPro" id="IPR036097">
    <property type="entry name" value="HisK_dim/P_sf"/>
</dbReference>
<keyword evidence="8" id="KW-1185">Reference proteome</keyword>
<dbReference type="InterPro" id="IPR003661">
    <property type="entry name" value="HisK_dim/P_dom"/>
</dbReference>
<dbReference type="Pfam" id="PF00512">
    <property type="entry name" value="HisKA"/>
    <property type="match status" value="1"/>
</dbReference>
<gene>
    <name evidence="7" type="ORF">OPS25_01395</name>
</gene>
<dbReference type="CDD" id="cd00082">
    <property type="entry name" value="HisKA"/>
    <property type="match status" value="1"/>
</dbReference>
<dbReference type="InterPro" id="IPR003594">
    <property type="entry name" value="HATPase_dom"/>
</dbReference>
<evidence type="ECO:0000313" key="7">
    <source>
        <dbReference type="EMBL" id="MCW8107157.1"/>
    </source>
</evidence>
<dbReference type="PANTHER" id="PTHR43547:SF2">
    <property type="entry name" value="HYBRID SIGNAL TRANSDUCTION HISTIDINE KINASE C"/>
    <property type="match status" value="1"/>
</dbReference>
<evidence type="ECO:0000259" key="6">
    <source>
        <dbReference type="PROSITE" id="PS50110"/>
    </source>
</evidence>
<sequence>MKSLQSHSKLQLIAALAVPSERQSAARQLAKFYQADDLIIFFRDDQVGLFLPAPGFSQKLKDSKAWQHFLENCLHNSRATAHLHFSHSPGPVQVFGIHYLDDIIIVFVSDQCVIKNSDELFQLCPLLVHALRAERQSTTLVAQTKLARDKEMSANLLAQSLEKARNRLVSALSAARQAEETLRLADKRKDEFLAILAHELRNPLAPMGNCIELLKHAEDNPQILSKVREMMDRQLGQMTRLIDDLMDVSRITRGKVNLQEQAVPLKVLLDSAIESAKPFIDQQQHRLNLYIPEDTIMVNADTTRLTQVFLNLLNNAAKYSDPGGSIDITVNADAEEVIISIQDSGLGLDADELISIFDMFVQADSVATYSRGGLGIGLTLVKKLVELHQGSVFAKSPGRGKGSEFVVTLPRIQKKQGPNPEKQRKAPATPFKHLKVLVVDDNEPSARSMCMIAELLGHQTQIAFTGEEALAKAKRFQPQIVLLDIGLPDISGYEVCRTLRANPLFKDTVFVAQTGWGQPKDQQMGMEAGFDHYLVKPLDMSELAPIFASIEQTS</sequence>
<comment type="catalytic activity">
    <reaction evidence="1">
        <text>ATP + protein L-histidine = ADP + protein N-phospho-L-histidine.</text>
        <dbReference type="EC" id="2.7.13.3"/>
    </reaction>
</comment>
<dbReference type="SUPFAM" id="SSF47384">
    <property type="entry name" value="Homodimeric domain of signal transducing histidine kinase"/>
    <property type="match status" value="1"/>
</dbReference>
<dbReference type="Gene3D" id="3.40.50.2300">
    <property type="match status" value="1"/>
</dbReference>
<dbReference type="RefSeq" id="WP_265615858.1">
    <property type="nucleotide sequence ID" value="NZ_JAPFRD010000002.1"/>
</dbReference>
<name>A0ABT3P300_9ALTE</name>
<evidence type="ECO:0000259" key="5">
    <source>
        <dbReference type="PROSITE" id="PS50109"/>
    </source>
</evidence>
<dbReference type="SMART" id="SM00387">
    <property type="entry name" value="HATPase_c"/>
    <property type="match status" value="1"/>
</dbReference>
<dbReference type="SMART" id="SM00388">
    <property type="entry name" value="HisKA"/>
    <property type="match status" value="1"/>
</dbReference>
<dbReference type="InterPro" id="IPR004358">
    <property type="entry name" value="Sig_transdc_His_kin-like_C"/>
</dbReference>
<dbReference type="InterPro" id="IPR036890">
    <property type="entry name" value="HATPase_C_sf"/>
</dbReference>
<feature type="domain" description="Response regulatory" evidence="6">
    <location>
        <begin position="435"/>
        <end position="551"/>
    </location>
</feature>
<proteinExistence type="predicted"/>
<dbReference type="EMBL" id="JAPFRD010000002">
    <property type="protein sequence ID" value="MCW8107157.1"/>
    <property type="molecule type" value="Genomic_DNA"/>
</dbReference>